<sequence length="146" mass="16428">MDAQTLWNEYRQINPAIGDEIDAWAFGAEADLLAQLVLGGVKTATASAYDLYEADNEPLPQAGSYDVILDSHDEAVCIIEITKVSIVPFKEVSADHAFKEGEGNRTLTWWRSVHWQLFTQWFADCSLVFTEDSPIVLEEFRLVYAP</sequence>
<evidence type="ECO:0000313" key="3">
    <source>
        <dbReference type="Proteomes" id="UP000532121"/>
    </source>
</evidence>
<dbReference type="PANTHER" id="PTHR39203">
    <property type="entry name" value="CYTOPLASMIC PROTEIN-RELATED"/>
    <property type="match status" value="1"/>
</dbReference>
<accession>A0A7X9LCR0</accession>
<dbReference type="InterPro" id="IPR015947">
    <property type="entry name" value="PUA-like_sf"/>
</dbReference>
<proteinExistence type="predicted"/>
<feature type="domain" description="ASCH" evidence="1">
    <location>
        <begin position="24"/>
        <end position="144"/>
    </location>
</feature>
<comment type="caution">
    <text evidence="2">The sequence shown here is derived from an EMBL/GenBank/DDBJ whole genome shotgun (WGS) entry which is preliminary data.</text>
</comment>
<protein>
    <submittedName>
        <fullName evidence="2">ASCH domain-containing protein</fullName>
    </submittedName>
</protein>
<dbReference type="CDD" id="cd06553">
    <property type="entry name" value="ASCH_Ef3133_like"/>
    <property type="match status" value="1"/>
</dbReference>
<dbReference type="InterPro" id="IPR007374">
    <property type="entry name" value="ASCH_domain"/>
</dbReference>
<organism evidence="2 3">
    <name type="scientific">Streptococcus ratti</name>
    <dbReference type="NCBI Taxonomy" id="1341"/>
    <lineage>
        <taxon>Bacteria</taxon>
        <taxon>Bacillati</taxon>
        <taxon>Bacillota</taxon>
        <taxon>Bacilli</taxon>
        <taxon>Lactobacillales</taxon>
        <taxon>Streptococcaceae</taxon>
        <taxon>Streptococcus</taxon>
    </lineage>
</organism>
<dbReference type="PIRSF" id="PIRSF021320">
    <property type="entry name" value="DUF984"/>
    <property type="match status" value="1"/>
</dbReference>
<dbReference type="EMBL" id="JABASA010000002">
    <property type="protein sequence ID" value="NMD48337.1"/>
    <property type="molecule type" value="Genomic_DNA"/>
</dbReference>
<name>A0A7X9LCR0_STRRT</name>
<dbReference type="RefSeq" id="WP_193522894.1">
    <property type="nucleotide sequence ID" value="NZ_JABASA010000002.1"/>
</dbReference>
<dbReference type="SMART" id="SM01022">
    <property type="entry name" value="ASCH"/>
    <property type="match status" value="1"/>
</dbReference>
<dbReference type="PANTHER" id="PTHR39203:SF1">
    <property type="entry name" value="CYTOPLASMIC PROTEIN"/>
    <property type="match status" value="1"/>
</dbReference>
<dbReference type="Proteomes" id="UP000532121">
    <property type="component" value="Unassembled WGS sequence"/>
</dbReference>
<dbReference type="InterPro" id="IPR009326">
    <property type="entry name" value="DUF984"/>
</dbReference>
<dbReference type="AlphaFoldDB" id="A0A7X9LCR0"/>
<evidence type="ECO:0000259" key="1">
    <source>
        <dbReference type="SMART" id="SM01022"/>
    </source>
</evidence>
<gene>
    <name evidence="2" type="ORF">HHO37_01300</name>
</gene>
<dbReference type="SUPFAM" id="SSF88697">
    <property type="entry name" value="PUA domain-like"/>
    <property type="match status" value="1"/>
</dbReference>
<reference evidence="2 3" key="1">
    <citation type="submission" date="2020-04" db="EMBL/GenBank/DDBJ databases">
        <title>MicrobeNet Type strains.</title>
        <authorList>
            <person name="Nicholson A.C."/>
        </authorList>
    </citation>
    <scope>NUCLEOTIDE SEQUENCE [LARGE SCALE GENOMIC DNA]</scope>
    <source>
        <strain evidence="2 3">DSM 22768</strain>
    </source>
</reference>
<dbReference type="Pfam" id="PF04266">
    <property type="entry name" value="ASCH"/>
    <property type="match status" value="1"/>
</dbReference>
<dbReference type="Gene3D" id="3.10.400.10">
    <property type="entry name" value="Sulfate adenylyltransferase"/>
    <property type="match status" value="1"/>
</dbReference>
<evidence type="ECO:0000313" key="2">
    <source>
        <dbReference type="EMBL" id="NMD48337.1"/>
    </source>
</evidence>